<reference evidence="2" key="1">
    <citation type="submission" date="2016-08" db="EMBL/GenBank/DDBJ databases">
        <authorList>
            <person name="Seilhamer J.J."/>
        </authorList>
    </citation>
    <scope>NUCLEOTIDE SEQUENCE</scope>
    <source>
        <strain evidence="2">86</strain>
    </source>
</reference>
<dbReference type="AlphaFoldDB" id="A0A212LD12"/>
<evidence type="ECO:0000313" key="2">
    <source>
        <dbReference type="EMBL" id="SCM75452.1"/>
    </source>
</evidence>
<proteinExistence type="predicted"/>
<name>A0A212LD12_9HYPH</name>
<protein>
    <submittedName>
        <fullName evidence="2">Uncharacterized protein</fullName>
    </submittedName>
</protein>
<accession>A0A212LD12</accession>
<gene>
    <name evidence="2" type="ORF">KL86PLE_20120</name>
</gene>
<dbReference type="EMBL" id="FMJD01000006">
    <property type="protein sequence ID" value="SCM75452.1"/>
    <property type="molecule type" value="Genomic_DNA"/>
</dbReference>
<sequence length="141" mass="15159">MTDDVSDLPPLDTGAEPEKFPLPPADVVDEMLKQDAASTPARPVAEPAKLNFVSGKVWAKTVPLDFEFELEGRVVSEITVHRLTTAEMGDVVDRLGTSFTRWDVIAAMVGLPVEVLRGLEAGDGDAVMEVAIDFLPKALKG</sequence>
<evidence type="ECO:0000256" key="1">
    <source>
        <dbReference type="SAM" id="MobiDB-lite"/>
    </source>
</evidence>
<organism evidence="2">
    <name type="scientific">uncultured Pleomorphomonas sp</name>
    <dbReference type="NCBI Taxonomy" id="442121"/>
    <lineage>
        <taxon>Bacteria</taxon>
        <taxon>Pseudomonadati</taxon>
        <taxon>Pseudomonadota</taxon>
        <taxon>Alphaproteobacteria</taxon>
        <taxon>Hyphomicrobiales</taxon>
        <taxon>Pleomorphomonadaceae</taxon>
        <taxon>Pleomorphomonas</taxon>
        <taxon>environmental samples</taxon>
    </lineage>
</organism>
<feature type="region of interest" description="Disordered" evidence="1">
    <location>
        <begin position="1"/>
        <end position="23"/>
    </location>
</feature>
<dbReference type="RefSeq" id="WP_288195838.1">
    <property type="nucleotide sequence ID" value="NZ_LT608334.1"/>
</dbReference>